<dbReference type="Pfam" id="PF18911">
    <property type="entry name" value="PKD_4"/>
    <property type="match status" value="1"/>
</dbReference>
<evidence type="ECO:0000313" key="10">
    <source>
        <dbReference type="Proteomes" id="UP001549146"/>
    </source>
</evidence>
<gene>
    <name evidence="9" type="ORF">ABID46_000793</name>
</gene>
<dbReference type="CDD" id="cd00041">
    <property type="entry name" value="CUB"/>
    <property type="match status" value="1"/>
</dbReference>
<feature type="chain" id="PRO_5046907976" evidence="5">
    <location>
        <begin position="19"/>
        <end position="1262"/>
    </location>
</feature>
<comment type="caution">
    <text evidence="9">The sequence shown here is derived from an EMBL/GenBank/DDBJ whole genome shotgun (WGS) entry which is preliminary data.</text>
</comment>
<evidence type="ECO:0000256" key="1">
    <source>
        <dbReference type="ARBA" id="ARBA00022670"/>
    </source>
</evidence>
<evidence type="ECO:0000256" key="5">
    <source>
        <dbReference type="SAM" id="SignalP"/>
    </source>
</evidence>
<reference evidence="9 10" key="1">
    <citation type="submission" date="2024-06" db="EMBL/GenBank/DDBJ databases">
        <title>Genomic Encyclopedia of Type Strains, Phase IV (KMG-IV): sequencing the most valuable type-strain genomes for metagenomic binning, comparative biology and taxonomic classification.</title>
        <authorList>
            <person name="Goeker M."/>
        </authorList>
    </citation>
    <scope>NUCLEOTIDE SEQUENCE [LARGE SCALE GENOMIC DNA]</scope>
    <source>
        <strain evidence="9 10">DSM 29388</strain>
    </source>
</reference>
<dbReference type="Gene3D" id="2.60.40.1220">
    <property type="match status" value="1"/>
</dbReference>
<dbReference type="PROSITE" id="PS51829">
    <property type="entry name" value="P_HOMO_B"/>
    <property type="match status" value="1"/>
</dbReference>
<dbReference type="InterPro" id="IPR035986">
    <property type="entry name" value="PKD_dom_sf"/>
</dbReference>
<dbReference type="InterPro" id="IPR035914">
    <property type="entry name" value="Sperma_CUB_dom_sf"/>
</dbReference>
<proteinExistence type="predicted"/>
<dbReference type="PROSITE" id="PS50093">
    <property type="entry name" value="PKD"/>
    <property type="match status" value="1"/>
</dbReference>
<keyword evidence="2 5" id="KW-0732">Signal</keyword>
<evidence type="ECO:0000256" key="4">
    <source>
        <dbReference type="ARBA" id="ARBA00023157"/>
    </source>
</evidence>
<name>A0ABV2LRN2_9FLAO</name>
<dbReference type="SUPFAM" id="SSF49785">
    <property type="entry name" value="Galactose-binding domain-like"/>
    <property type="match status" value="1"/>
</dbReference>
<dbReference type="PROSITE" id="PS50835">
    <property type="entry name" value="IG_LIKE"/>
    <property type="match status" value="1"/>
</dbReference>
<dbReference type="EMBL" id="JBEPMO010000003">
    <property type="protein sequence ID" value="MET3731226.1"/>
    <property type="molecule type" value="Genomic_DNA"/>
</dbReference>
<accession>A0ABV2LRN2</accession>
<dbReference type="InterPro" id="IPR007110">
    <property type="entry name" value="Ig-like_dom"/>
</dbReference>
<dbReference type="RefSeq" id="WP_354507286.1">
    <property type="nucleotide sequence ID" value="NZ_JBEPMO010000003.1"/>
</dbReference>
<protein>
    <submittedName>
        <fullName evidence="9">Gliding motility-associated-like protein</fullName>
    </submittedName>
</protein>
<evidence type="ECO:0000259" key="8">
    <source>
        <dbReference type="PROSITE" id="PS51829"/>
    </source>
</evidence>
<organism evidence="9 10">
    <name type="scientific">Moheibacter stercoris</name>
    <dbReference type="NCBI Taxonomy" id="1628251"/>
    <lineage>
        <taxon>Bacteria</taxon>
        <taxon>Pseudomonadati</taxon>
        <taxon>Bacteroidota</taxon>
        <taxon>Flavobacteriia</taxon>
        <taxon>Flavobacteriales</taxon>
        <taxon>Weeksellaceae</taxon>
        <taxon>Moheibacter</taxon>
    </lineage>
</organism>
<dbReference type="SMART" id="SM00089">
    <property type="entry name" value="PKD"/>
    <property type="match status" value="1"/>
</dbReference>
<dbReference type="InterPro" id="IPR008979">
    <property type="entry name" value="Galactose-bd-like_sf"/>
</dbReference>
<feature type="domain" description="P/Homo B" evidence="8">
    <location>
        <begin position="275"/>
        <end position="471"/>
    </location>
</feature>
<dbReference type="InterPro" id="IPR026341">
    <property type="entry name" value="T9SS_type_B"/>
</dbReference>
<keyword evidence="4" id="KW-1015">Disulfide bond</keyword>
<dbReference type="Proteomes" id="UP001549146">
    <property type="component" value="Unassembled WGS sequence"/>
</dbReference>
<dbReference type="CDD" id="cd00146">
    <property type="entry name" value="PKD"/>
    <property type="match status" value="1"/>
</dbReference>
<dbReference type="Gene3D" id="2.60.120.260">
    <property type="entry name" value="Galactose-binding domain-like"/>
    <property type="match status" value="1"/>
</dbReference>
<dbReference type="InterPro" id="IPR002884">
    <property type="entry name" value="P_dom"/>
</dbReference>
<keyword evidence="3" id="KW-0378">Hydrolase</keyword>
<evidence type="ECO:0000259" key="6">
    <source>
        <dbReference type="PROSITE" id="PS50093"/>
    </source>
</evidence>
<evidence type="ECO:0000256" key="3">
    <source>
        <dbReference type="ARBA" id="ARBA00022801"/>
    </source>
</evidence>
<dbReference type="InterPro" id="IPR022409">
    <property type="entry name" value="PKD/Chitinase_dom"/>
</dbReference>
<dbReference type="SUPFAM" id="SSF49854">
    <property type="entry name" value="Spermadhesin, CUB domain"/>
    <property type="match status" value="1"/>
</dbReference>
<dbReference type="Pfam" id="PF13585">
    <property type="entry name" value="CHU_C"/>
    <property type="match status" value="1"/>
</dbReference>
<dbReference type="Gene3D" id="2.60.120.290">
    <property type="entry name" value="Spermadhesin, CUB domain"/>
    <property type="match status" value="1"/>
</dbReference>
<dbReference type="SUPFAM" id="SSF49299">
    <property type="entry name" value="PKD domain"/>
    <property type="match status" value="2"/>
</dbReference>
<keyword evidence="1" id="KW-0645">Protease</keyword>
<sequence>MKRILILFTMLITAIVWSQNYPMTAANHNQTFVTCSGTFTDDGGAGGNYSNGINNRTITFCTANPGELLRFNFTSFSTENNFDVLEVFQGPLATGQPAAIYQGNLTPFIFMSNQPGGCVTFRFSSDGSVNRPGWSADISCVVPCTAPTAALVDNSTLDICSSESVAPGDLTVQFDASNSVSNDSYSIVKYEWNWGDGTSTTTTTPIASHTFPDDPGIYTVILKVRTNNTGTDPLGCLSSNTAVRLIKVLPPPNFGGTTTGPLEISCGESVTLAGVGSSQIITQEPPPNVGSEISLPDGNGVSYYSYLDLTGYFPPGATLENTCFPEIMIELEHSFAGDLWIDLIAPSGQQVRLFNGYGPFGSQKFGWCVNGADNLQPGCVAPYYIVNSGGINWGDNAGYTNTTQSCPVFGGPCESGNYFLQGATFNSSSSMNSLIGAELNGVWVLKISDEWALDDGFISSWSISFPGDCYTDLATETPILSGGYWSSDGNGPDVPEVQNVTDIVITPIGLDPCPGDANCDGNLLSNTIQVGPFNQAGTYTYTFTVTDEFGCTFEKTVDVIVNGIETVLDDIEDEYCLNAEPDPLPLISANGVQGTWSPSEINTGAIGGPTEYVFTPDEGQCATIESIFVTIVDREEASFTPIQLDYCQFEEPQILPSTSIEGYTGTWSPALIETSDFGATTYTFTPDDSCVDTFEIVINIEEKLTPTFNEIGLICQNTEAPALPLPNEAGITGTWSPAVIDTSLPPGDYVFIFTPDEGICAFEKEITITITNELPVEINVQDEYCQGETPMSLPTTLDNGVTGVWSPAVIDTNLVGTTTYTFIPDGGQCALDTPFTVTIHPELILNAMPIQEICDEDFDGILEFNLTSLNAGLTNVAGVSFQYYGSLADLNNNNAIPQSQWTEYPLTGTLPATIYVVGISPEGCPSDPIAVQIDARDIATHNPGTYGPIEYCANEAIDLTQYEGNISNAAVTFTYFENLQNAQNGAGAIQNTTNYNATTTTIYVRIDQADRCPAFVEITLFQLPTPSLELSETTIILCYEDSREITAMSDDPTATFTWTFPDGTILTGATQTVSDVGNYTVIAHSVDNCESVQSTLTVALPSQPIITGIDASGNSITVHASNNGEGPMEYSLDGVFWQSSPMFSNLIPGETYTIYVRSSGCMIEKHTVTLIFVPNFISPNNDGINDTWTIRGIETSANATIKIFDRYGKIFVDRKFDGNYTWDGKYLGNNVPSGDYWYIINIPGDGIVKDQKFTGHVSVRNQ</sequence>
<dbReference type="InterPro" id="IPR013783">
    <property type="entry name" value="Ig-like_fold"/>
</dbReference>
<keyword evidence="10" id="KW-1185">Reference proteome</keyword>
<dbReference type="InterPro" id="IPR014755">
    <property type="entry name" value="Cu-Rt/internalin_Ig-like"/>
</dbReference>
<dbReference type="Gene3D" id="2.60.40.10">
    <property type="entry name" value="Immunoglobulins"/>
    <property type="match status" value="2"/>
</dbReference>
<feature type="signal peptide" evidence="5">
    <location>
        <begin position="1"/>
        <end position="18"/>
    </location>
</feature>
<evidence type="ECO:0000259" key="7">
    <source>
        <dbReference type="PROSITE" id="PS50835"/>
    </source>
</evidence>
<dbReference type="InterPro" id="IPR000859">
    <property type="entry name" value="CUB_dom"/>
</dbReference>
<dbReference type="InterPro" id="IPR000601">
    <property type="entry name" value="PKD_dom"/>
</dbReference>
<feature type="domain" description="PKD" evidence="6">
    <location>
        <begin position="155"/>
        <end position="211"/>
    </location>
</feature>
<evidence type="ECO:0000313" key="9">
    <source>
        <dbReference type="EMBL" id="MET3731226.1"/>
    </source>
</evidence>
<feature type="domain" description="Ig-like" evidence="7">
    <location>
        <begin position="1013"/>
        <end position="1097"/>
    </location>
</feature>
<evidence type="ECO:0000256" key="2">
    <source>
        <dbReference type="ARBA" id="ARBA00022729"/>
    </source>
</evidence>
<dbReference type="NCBIfam" id="TIGR04131">
    <property type="entry name" value="Bac_Flav_CTERM"/>
    <property type="match status" value="1"/>
</dbReference>